<dbReference type="Pfam" id="PF00582">
    <property type="entry name" value="Usp"/>
    <property type="match status" value="1"/>
</dbReference>
<keyword evidence="4" id="KW-1185">Reference proteome</keyword>
<dbReference type="PANTHER" id="PTHR46268:SF6">
    <property type="entry name" value="UNIVERSAL STRESS PROTEIN UP12"/>
    <property type="match status" value="1"/>
</dbReference>
<dbReference type="Gene3D" id="3.40.50.620">
    <property type="entry name" value="HUPs"/>
    <property type="match status" value="1"/>
</dbReference>
<protein>
    <submittedName>
        <fullName evidence="3">Universal stress protein</fullName>
    </submittedName>
</protein>
<dbReference type="AlphaFoldDB" id="A0A974NR21"/>
<dbReference type="RefSeq" id="WP_040372253.1">
    <property type="nucleotide sequence ID" value="NZ_CP068053.1"/>
</dbReference>
<evidence type="ECO:0000313" key="3">
    <source>
        <dbReference type="EMBL" id="QQT02183.1"/>
    </source>
</evidence>
<evidence type="ECO:0000256" key="1">
    <source>
        <dbReference type="ARBA" id="ARBA00008791"/>
    </source>
</evidence>
<reference evidence="3 4" key="1">
    <citation type="submission" date="2021-01" db="EMBL/GenBank/DDBJ databases">
        <title>FDA dAtabase for Regulatory Grade micrObial Sequences (FDA-ARGOS): Supporting development and validation of Infectious Disease Dx tests.</title>
        <authorList>
            <person name="Nelson B."/>
            <person name="Plummer A."/>
            <person name="Tallon L."/>
            <person name="Sadzewicz L."/>
            <person name="Zhao X."/>
            <person name="Boylan J."/>
            <person name="Ott S."/>
            <person name="Bowen H."/>
            <person name="Vavikolanu K."/>
            <person name="Mehta A."/>
            <person name="Aluvathingal J."/>
            <person name="Nadendla S."/>
            <person name="Myers T."/>
            <person name="Yan Y."/>
            <person name="Sichtig H."/>
        </authorList>
    </citation>
    <scope>NUCLEOTIDE SEQUENCE [LARGE SCALE GENOMIC DNA]</scope>
    <source>
        <strain evidence="3 4">FDAARGOS_1161</strain>
    </source>
</reference>
<name>A0A974NR21_PERPY</name>
<dbReference type="SUPFAM" id="SSF52402">
    <property type="entry name" value="Adenine nucleotide alpha hydrolases-like"/>
    <property type="match status" value="1"/>
</dbReference>
<dbReference type="KEGG" id="ppsr:I6J18_10255"/>
<proteinExistence type="inferred from homology"/>
<evidence type="ECO:0000313" key="4">
    <source>
        <dbReference type="Proteomes" id="UP000595254"/>
    </source>
</evidence>
<feature type="domain" description="UspA" evidence="2">
    <location>
        <begin position="5"/>
        <end position="171"/>
    </location>
</feature>
<dbReference type="PANTHER" id="PTHR46268">
    <property type="entry name" value="STRESS RESPONSE PROTEIN NHAX"/>
    <property type="match status" value="1"/>
</dbReference>
<dbReference type="Proteomes" id="UP000595254">
    <property type="component" value="Chromosome"/>
</dbReference>
<sequence>MEVEFNHIIAAYDGTPSGKRAIEYGIKLHKTYLGSHLTIVHVFNEKVEQRTVGKSMSEINEGYYIDPSQNQPVLAMEPGFAQADDTHTVVKNSVTMAESTVRRLLSEHQIQGRFEVLEGNTGDSICSYAQRTDASLIIVGESEKSGLKKFFLGSTSSAVIKDSPCPVLIAKMNRPHDISNKE</sequence>
<dbReference type="EMBL" id="CP068053">
    <property type="protein sequence ID" value="QQT02183.1"/>
    <property type="molecule type" value="Genomic_DNA"/>
</dbReference>
<dbReference type="CDD" id="cd00293">
    <property type="entry name" value="USP-like"/>
    <property type="match status" value="1"/>
</dbReference>
<accession>A0A974NR21</accession>
<dbReference type="InterPro" id="IPR006015">
    <property type="entry name" value="Universal_stress_UspA"/>
</dbReference>
<dbReference type="InterPro" id="IPR006016">
    <property type="entry name" value="UspA"/>
</dbReference>
<dbReference type="InterPro" id="IPR014729">
    <property type="entry name" value="Rossmann-like_a/b/a_fold"/>
</dbReference>
<gene>
    <name evidence="3" type="ORF">I6J18_10255</name>
</gene>
<dbReference type="PRINTS" id="PR01438">
    <property type="entry name" value="UNVRSLSTRESS"/>
</dbReference>
<comment type="similarity">
    <text evidence="1">Belongs to the universal stress protein A family.</text>
</comment>
<evidence type="ECO:0000259" key="2">
    <source>
        <dbReference type="Pfam" id="PF00582"/>
    </source>
</evidence>
<organism evidence="3 4">
    <name type="scientific">Peribacillus psychrosaccharolyticus</name>
    <name type="common">Bacillus psychrosaccharolyticus</name>
    <dbReference type="NCBI Taxonomy" id="1407"/>
    <lineage>
        <taxon>Bacteria</taxon>
        <taxon>Bacillati</taxon>
        <taxon>Bacillota</taxon>
        <taxon>Bacilli</taxon>
        <taxon>Bacillales</taxon>
        <taxon>Bacillaceae</taxon>
        <taxon>Peribacillus</taxon>
    </lineage>
</organism>